<gene>
    <name evidence="8" type="primary">mamN</name>
    <name evidence="8" type="ORF">mv1g00066</name>
</gene>
<dbReference type="PANTHER" id="PTHR43568">
    <property type="entry name" value="P PROTEIN"/>
    <property type="match status" value="1"/>
</dbReference>
<reference evidence="8" key="1">
    <citation type="journal article" date="2009" name="Environ. Microbiol.">
        <title>Comparative analysis of magnetosome gene clusters in magnetotactic bacteria provides further evidence for horizontal gene transfer.</title>
        <authorList>
            <person name="Jogler C."/>
            <person name="Kube M."/>
            <person name="Schubbe S."/>
            <person name="Ullrich S."/>
            <person name="Teeling H."/>
            <person name="Bazylinski D.A."/>
            <person name="Reinhardt R."/>
            <person name="Schuler D."/>
        </authorList>
    </citation>
    <scope>NUCLEOTIDE SEQUENCE</scope>
    <source>
        <strain evidence="8">Type strain: MV-1</strain>
    </source>
</reference>
<dbReference type="GO" id="GO:0016020">
    <property type="term" value="C:membrane"/>
    <property type="evidence" value="ECO:0007669"/>
    <property type="project" value="UniProtKB-SubCell"/>
</dbReference>
<sequence length="438" mass="46943">MDAFVTIVIFMAVFGVIYFDHVDRRAAVLLGALAMVFSGMVSGFFSVGMAVDSIYFETLALIFGMSAISSVLDRSGLFSMIATRTARHAIGNGWWVLVTFALVTYGLSLLVNNLAAMTVVVPVTLSVCLRMKINPVPLLITEIVASNLGGASTMIGDFPNMIISAAGNLQFFDFLSGMMVPCLVLLAAMLVFLQRYRHEFAIGLMGEIPDTFDDINLKSAEVDPYLVRVGLWVLGVSLVGFFVSDVLNLRPGWVALTGGAVAMILAGLNEEQDWFVACGGQDIIFFAALFVMVGGLVASGALESLFNLIRTIGNGENVPMMLTLMWSAALLTIFLNAGATTALFVPVTAGLDMSITDTTVWWALSLGVLAGSSAALTGATAGPLTASYLERFLKAHPEIQPLIPADRGLDFKGYLNWGLPIMGMFLLLSSFYIMIVAR</sequence>
<dbReference type="InterPro" id="IPR004680">
    <property type="entry name" value="Cit_transptr-like_dom"/>
</dbReference>
<dbReference type="RefSeq" id="WP_139134925.1">
    <property type="nucleotide sequence ID" value="NZ_MCGG01000023.1"/>
</dbReference>
<feature type="transmembrane region" description="Helical" evidence="6">
    <location>
        <begin position="225"/>
        <end position="247"/>
    </location>
</feature>
<keyword evidence="2" id="KW-0813">Transport</keyword>
<keyword evidence="5 6" id="KW-0472">Membrane</keyword>
<feature type="transmembrane region" description="Helical" evidence="6">
    <location>
        <begin position="174"/>
        <end position="193"/>
    </location>
</feature>
<dbReference type="Pfam" id="PF03600">
    <property type="entry name" value="CitMHS"/>
    <property type="match status" value="1"/>
</dbReference>
<feature type="transmembrane region" description="Helical" evidence="6">
    <location>
        <begin position="29"/>
        <end position="48"/>
    </location>
</feature>
<evidence type="ECO:0000256" key="6">
    <source>
        <dbReference type="SAM" id="Phobius"/>
    </source>
</evidence>
<evidence type="ECO:0000256" key="2">
    <source>
        <dbReference type="ARBA" id="ARBA00022448"/>
    </source>
</evidence>
<evidence type="ECO:0000256" key="5">
    <source>
        <dbReference type="ARBA" id="ARBA00023136"/>
    </source>
</evidence>
<keyword evidence="4 6" id="KW-1133">Transmembrane helix</keyword>
<evidence type="ECO:0000256" key="4">
    <source>
        <dbReference type="ARBA" id="ARBA00022989"/>
    </source>
</evidence>
<dbReference type="InterPro" id="IPR051475">
    <property type="entry name" value="Diverse_Ion_Transporter"/>
</dbReference>
<evidence type="ECO:0000256" key="1">
    <source>
        <dbReference type="ARBA" id="ARBA00004141"/>
    </source>
</evidence>
<dbReference type="GO" id="GO:0055085">
    <property type="term" value="P:transmembrane transport"/>
    <property type="evidence" value="ECO:0007669"/>
    <property type="project" value="InterPro"/>
</dbReference>
<evidence type="ECO:0000259" key="7">
    <source>
        <dbReference type="Pfam" id="PF03600"/>
    </source>
</evidence>
<comment type="subcellular location">
    <subcellularLocation>
        <location evidence="1">Membrane</location>
        <topology evidence="1">Multi-pass membrane protein</topology>
    </subcellularLocation>
</comment>
<feature type="transmembrane region" description="Helical" evidence="6">
    <location>
        <begin position="359"/>
        <end position="381"/>
    </location>
</feature>
<organism evidence="8">
    <name type="scientific">Magnetovibrio blakemorei</name>
    <dbReference type="NCBI Taxonomy" id="28181"/>
    <lineage>
        <taxon>Bacteria</taxon>
        <taxon>Pseudomonadati</taxon>
        <taxon>Pseudomonadota</taxon>
        <taxon>Alphaproteobacteria</taxon>
        <taxon>Rhodospirillales</taxon>
        <taxon>Magnetovibrionaceae</taxon>
        <taxon>Magnetovibrio</taxon>
    </lineage>
</organism>
<dbReference type="PANTHER" id="PTHR43568:SF1">
    <property type="entry name" value="P PROTEIN"/>
    <property type="match status" value="1"/>
</dbReference>
<dbReference type="AlphaFoldDB" id="C4RAG8"/>
<proteinExistence type="predicted"/>
<feature type="transmembrane region" description="Helical" evidence="6">
    <location>
        <begin position="253"/>
        <end position="271"/>
    </location>
</feature>
<keyword evidence="3 6" id="KW-0812">Transmembrane</keyword>
<feature type="transmembrane region" description="Helical" evidence="6">
    <location>
        <begin position="283"/>
        <end position="302"/>
    </location>
</feature>
<feature type="transmembrane region" description="Helical" evidence="6">
    <location>
        <begin position="6"/>
        <end position="22"/>
    </location>
</feature>
<feature type="transmembrane region" description="Helical" evidence="6">
    <location>
        <begin position="322"/>
        <end position="347"/>
    </location>
</feature>
<dbReference type="OrthoDB" id="9809303at2"/>
<protein>
    <submittedName>
        <fullName evidence="8">Magnetosome protein MamN</fullName>
    </submittedName>
</protein>
<evidence type="ECO:0000256" key="3">
    <source>
        <dbReference type="ARBA" id="ARBA00022692"/>
    </source>
</evidence>
<name>C4RAG8_9PROT</name>
<accession>C4RAG8</accession>
<feature type="transmembrane region" description="Helical" evidence="6">
    <location>
        <begin position="417"/>
        <end position="437"/>
    </location>
</feature>
<dbReference type="NCBIfam" id="NF040989">
    <property type="entry name" value="MamN"/>
    <property type="match status" value="1"/>
</dbReference>
<feature type="transmembrane region" description="Helical" evidence="6">
    <location>
        <begin position="54"/>
        <end position="72"/>
    </location>
</feature>
<evidence type="ECO:0000313" key="8">
    <source>
        <dbReference type="EMBL" id="CAV30813.1"/>
    </source>
</evidence>
<feature type="transmembrane region" description="Helical" evidence="6">
    <location>
        <begin position="93"/>
        <end position="111"/>
    </location>
</feature>
<dbReference type="EMBL" id="FP102531">
    <property type="protein sequence ID" value="CAV30813.1"/>
    <property type="molecule type" value="Genomic_DNA"/>
</dbReference>
<feature type="domain" description="Citrate transporter-like" evidence="7">
    <location>
        <begin position="17"/>
        <end position="367"/>
    </location>
</feature>